<protein>
    <recommendedName>
        <fullName evidence="4">Penicillin-binding protein activator LpoB</fullName>
    </recommendedName>
</protein>
<feature type="signal peptide" evidence="1">
    <location>
        <begin position="1"/>
        <end position="24"/>
    </location>
</feature>
<feature type="chain" id="PRO_5040781417" description="Penicillin-binding protein activator LpoB" evidence="1">
    <location>
        <begin position="25"/>
        <end position="210"/>
    </location>
</feature>
<accession>A0A9X4MFZ3</accession>
<reference evidence="2" key="2">
    <citation type="submission" date="2022-10" db="EMBL/GenBank/DDBJ databases">
        <authorList>
            <person name="Aronson H.S."/>
        </authorList>
    </citation>
    <scope>NUCLEOTIDE SEQUENCE</scope>
    <source>
        <strain evidence="2">RS19-109</strain>
    </source>
</reference>
<organism evidence="2 3">
    <name type="scientific">Thiovibrio frasassiensis</name>
    <dbReference type="NCBI Taxonomy" id="2984131"/>
    <lineage>
        <taxon>Bacteria</taxon>
        <taxon>Pseudomonadati</taxon>
        <taxon>Thermodesulfobacteriota</taxon>
        <taxon>Desulfobulbia</taxon>
        <taxon>Desulfobulbales</taxon>
        <taxon>Thiovibrionaceae</taxon>
        <taxon>Thiovibrio</taxon>
    </lineage>
</organism>
<keyword evidence="1" id="KW-0732">Signal</keyword>
<dbReference type="EMBL" id="JAPHEH010000001">
    <property type="protein sequence ID" value="MDG4474838.1"/>
    <property type="molecule type" value="Genomic_DNA"/>
</dbReference>
<dbReference type="Proteomes" id="UP001154240">
    <property type="component" value="Unassembled WGS sequence"/>
</dbReference>
<dbReference type="AlphaFoldDB" id="A0A9X4MFZ3"/>
<proteinExistence type="predicted"/>
<dbReference type="PROSITE" id="PS51257">
    <property type="entry name" value="PROKAR_LIPOPROTEIN"/>
    <property type="match status" value="1"/>
</dbReference>
<keyword evidence="3" id="KW-1185">Reference proteome</keyword>
<evidence type="ECO:0000313" key="2">
    <source>
        <dbReference type="EMBL" id="MDG4474838.1"/>
    </source>
</evidence>
<dbReference type="RefSeq" id="WP_307631818.1">
    <property type="nucleotide sequence ID" value="NZ_JAPHEH010000001.1"/>
</dbReference>
<sequence>MQKTFVGVLLVLLLSGCASPHKNWANQPVEVKKNSPVVFIHPDMNTYQEATVGVLPFQMPDNMTQEQGEGVGMLFKDVLLGKQAFPKVVRLAEPYRDMEEALALGRKAKVDLVLAGKVNYALEGTQFGGGRVEVATRLLNVHTGNTVWYIEQSMDQPVAYPKSSTFSRFVAAFNPPEIKPSQAGPVIPNMLAQVAFDMAEVMAGARSVSR</sequence>
<reference evidence="2" key="1">
    <citation type="journal article" date="2022" name="bioRxiv">
        <title>Thiovibrio frasassiensisgen. nov., sp. nov., an autotrophic, elemental sulfur disproportionating bacterium isolated from sulfidic karst sediment, and proposal of Thiovibrionaceae fam. nov.</title>
        <authorList>
            <person name="Aronson H."/>
            <person name="Thomas C."/>
            <person name="Bhattacharyya M."/>
            <person name="Eckstein S."/>
            <person name="Jensen S."/>
            <person name="Barco R."/>
            <person name="Macalady J."/>
            <person name="Amend J."/>
        </authorList>
    </citation>
    <scope>NUCLEOTIDE SEQUENCE</scope>
    <source>
        <strain evidence="2">RS19-109</strain>
    </source>
</reference>
<comment type="caution">
    <text evidence="2">The sequence shown here is derived from an EMBL/GenBank/DDBJ whole genome shotgun (WGS) entry which is preliminary data.</text>
</comment>
<evidence type="ECO:0000313" key="3">
    <source>
        <dbReference type="Proteomes" id="UP001154240"/>
    </source>
</evidence>
<evidence type="ECO:0008006" key="4">
    <source>
        <dbReference type="Google" id="ProtNLM"/>
    </source>
</evidence>
<evidence type="ECO:0000256" key="1">
    <source>
        <dbReference type="SAM" id="SignalP"/>
    </source>
</evidence>
<gene>
    <name evidence="2" type="ORF">OLX77_01520</name>
</gene>
<name>A0A9X4MFZ3_9BACT</name>